<keyword evidence="4" id="KW-0804">Transcription</keyword>
<evidence type="ECO:0000256" key="2">
    <source>
        <dbReference type="ARBA" id="ARBA00023125"/>
    </source>
</evidence>
<dbReference type="SUPFAM" id="SSF51215">
    <property type="entry name" value="Regulatory protein AraC"/>
    <property type="match status" value="1"/>
</dbReference>
<gene>
    <name evidence="6" type="ordered locus">Halhy_1471</name>
</gene>
<dbReference type="InterPro" id="IPR018062">
    <property type="entry name" value="HTH_AraC-typ_CS"/>
</dbReference>
<evidence type="ECO:0000256" key="3">
    <source>
        <dbReference type="ARBA" id="ARBA00023159"/>
    </source>
</evidence>
<dbReference type="SUPFAM" id="SSF46689">
    <property type="entry name" value="Homeodomain-like"/>
    <property type="match status" value="2"/>
</dbReference>
<dbReference type="PANTHER" id="PTHR46796">
    <property type="entry name" value="HTH-TYPE TRANSCRIPTIONAL ACTIVATOR RHAS-RELATED"/>
    <property type="match status" value="1"/>
</dbReference>
<dbReference type="HOGENOM" id="CLU_956095_0_0_10"/>
<dbReference type="eggNOG" id="COG4977">
    <property type="taxonomic scope" value="Bacteria"/>
</dbReference>
<evidence type="ECO:0000256" key="1">
    <source>
        <dbReference type="ARBA" id="ARBA00023015"/>
    </source>
</evidence>
<dbReference type="PROSITE" id="PS00041">
    <property type="entry name" value="HTH_ARAC_FAMILY_1"/>
    <property type="match status" value="1"/>
</dbReference>
<reference evidence="6 7" key="1">
    <citation type="journal article" date="2011" name="Stand. Genomic Sci.">
        <title>Complete genome sequence of Haliscomenobacter hydrossis type strain (O).</title>
        <authorList>
            <consortium name="US DOE Joint Genome Institute (JGI-PGF)"/>
            <person name="Daligault H."/>
            <person name="Lapidus A."/>
            <person name="Zeytun A."/>
            <person name="Nolan M."/>
            <person name="Lucas S."/>
            <person name="Del Rio T.G."/>
            <person name="Tice H."/>
            <person name="Cheng J.F."/>
            <person name="Tapia R."/>
            <person name="Han C."/>
            <person name="Goodwin L."/>
            <person name="Pitluck S."/>
            <person name="Liolios K."/>
            <person name="Pagani I."/>
            <person name="Ivanova N."/>
            <person name="Huntemann M."/>
            <person name="Mavromatis K."/>
            <person name="Mikhailova N."/>
            <person name="Pati A."/>
            <person name="Chen A."/>
            <person name="Palaniappan K."/>
            <person name="Land M."/>
            <person name="Hauser L."/>
            <person name="Brambilla E.M."/>
            <person name="Rohde M."/>
            <person name="Verbarg S."/>
            <person name="Goker M."/>
            <person name="Bristow J."/>
            <person name="Eisen J.A."/>
            <person name="Markowitz V."/>
            <person name="Hugenholtz P."/>
            <person name="Kyrpides N.C."/>
            <person name="Klenk H.P."/>
            <person name="Woyke T."/>
        </authorList>
    </citation>
    <scope>NUCLEOTIDE SEQUENCE [LARGE SCALE GENOMIC DNA]</scope>
    <source>
        <strain evidence="7">ATCC 27775 / DSM 1100 / LMG 10767 / O</strain>
    </source>
</reference>
<protein>
    <submittedName>
        <fullName evidence="6">Transcriptional regulator, AraC family</fullName>
    </submittedName>
</protein>
<organism evidence="6 7">
    <name type="scientific">Haliscomenobacter hydrossis (strain ATCC 27775 / DSM 1100 / LMG 10767 / O)</name>
    <dbReference type="NCBI Taxonomy" id="760192"/>
    <lineage>
        <taxon>Bacteria</taxon>
        <taxon>Pseudomonadati</taxon>
        <taxon>Bacteroidota</taxon>
        <taxon>Saprospiria</taxon>
        <taxon>Saprospirales</taxon>
        <taxon>Haliscomenobacteraceae</taxon>
        <taxon>Haliscomenobacter</taxon>
    </lineage>
</organism>
<dbReference type="Pfam" id="PF12833">
    <property type="entry name" value="HTH_18"/>
    <property type="match status" value="1"/>
</dbReference>
<proteinExistence type="predicted"/>
<dbReference type="AlphaFoldDB" id="F4KYC4"/>
<keyword evidence="2" id="KW-0238">DNA-binding</keyword>
<name>F4KYC4_HALH1</name>
<dbReference type="PRINTS" id="PR00032">
    <property type="entry name" value="HTHARAC"/>
</dbReference>
<dbReference type="InterPro" id="IPR050204">
    <property type="entry name" value="AraC_XylS_family_regulators"/>
</dbReference>
<dbReference type="Gene3D" id="1.10.10.60">
    <property type="entry name" value="Homeodomain-like"/>
    <property type="match status" value="1"/>
</dbReference>
<evidence type="ECO:0000313" key="6">
    <source>
        <dbReference type="EMBL" id="AEE49365.1"/>
    </source>
</evidence>
<feature type="domain" description="HTH araC/xylS-type" evidence="5">
    <location>
        <begin position="193"/>
        <end position="291"/>
    </location>
</feature>
<dbReference type="RefSeq" id="WP_013763919.1">
    <property type="nucleotide sequence ID" value="NC_015510.1"/>
</dbReference>
<evidence type="ECO:0000256" key="4">
    <source>
        <dbReference type="ARBA" id="ARBA00023163"/>
    </source>
</evidence>
<dbReference type="InterPro" id="IPR020449">
    <property type="entry name" value="Tscrpt_reg_AraC-type_HTH"/>
</dbReference>
<dbReference type="InterPro" id="IPR037923">
    <property type="entry name" value="HTH-like"/>
</dbReference>
<dbReference type="STRING" id="760192.Halhy_1471"/>
<dbReference type="InterPro" id="IPR009057">
    <property type="entry name" value="Homeodomain-like_sf"/>
</dbReference>
<evidence type="ECO:0000259" key="5">
    <source>
        <dbReference type="PROSITE" id="PS01124"/>
    </source>
</evidence>
<evidence type="ECO:0000313" key="7">
    <source>
        <dbReference type="Proteomes" id="UP000008461"/>
    </source>
</evidence>
<dbReference type="EMBL" id="CP002691">
    <property type="protein sequence ID" value="AEE49365.1"/>
    <property type="molecule type" value="Genomic_DNA"/>
</dbReference>
<keyword evidence="3" id="KW-0010">Activator</keyword>
<dbReference type="GO" id="GO:0003700">
    <property type="term" value="F:DNA-binding transcription factor activity"/>
    <property type="evidence" value="ECO:0007669"/>
    <property type="project" value="InterPro"/>
</dbReference>
<dbReference type="GO" id="GO:0043565">
    <property type="term" value="F:sequence-specific DNA binding"/>
    <property type="evidence" value="ECO:0007669"/>
    <property type="project" value="InterPro"/>
</dbReference>
<dbReference type="SMART" id="SM00342">
    <property type="entry name" value="HTH_ARAC"/>
    <property type="match status" value="1"/>
</dbReference>
<dbReference type="KEGG" id="hhy:Halhy_1471"/>
<sequence>MNQLNLHEGKAEHLRDFPYITELVKLKIQNIQLNSFTVKTNEGIRIGLITEGKFDWVIAGQGYTLFPGDTFLIYPWQEIGSPKGVLDIGALCWISLSPELFDPSGLLQFGAWSSIPESEQRVIGKILAMNKNPVLSRFGAGPQILQRIEHEILQQEIGYRTRVNHLLDELLISLVRHLSKAENFRRDFPQIFSKLEQSLRENLAHPWTVEEMAGLVGLGTTAFTEKVKAFTGFSPLHYLINLRIAEAIKLLRQTKMSLTDIAFDTGFYSSQHFSSTFKKLTGYTPRAYRKTQ</sequence>
<reference key="2">
    <citation type="submission" date="2011-04" db="EMBL/GenBank/DDBJ databases">
        <title>Complete sequence of chromosome of Haliscomenobacter hydrossis DSM 1100.</title>
        <authorList>
            <consortium name="US DOE Joint Genome Institute (JGI-PGF)"/>
            <person name="Lucas S."/>
            <person name="Han J."/>
            <person name="Lapidus A."/>
            <person name="Bruce D."/>
            <person name="Goodwin L."/>
            <person name="Pitluck S."/>
            <person name="Peters L."/>
            <person name="Kyrpides N."/>
            <person name="Mavromatis K."/>
            <person name="Ivanova N."/>
            <person name="Ovchinnikova G."/>
            <person name="Pagani I."/>
            <person name="Daligault H."/>
            <person name="Detter J.C."/>
            <person name="Han C."/>
            <person name="Land M."/>
            <person name="Hauser L."/>
            <person name="Markowitz V."/>
            <person name="Cheng J.-F."/>
            <person name="Hugenholtz P."/>
            <person name="Woyke T."/>
            <person name="Wu D."/>
            <person name="Verbarg S."/>
            <person name="Frueling A."/>
            <person name="Brambilla E."/>
            <person name="Klenk H.-P."/>
            <person name="Eisen J.A."/>
        </authorList>
    </citation>
    <scope>NUCLEOTIDE SEQUENCE</scope>
    <source>
        <strain>DSM 1100</strain>
    </source>
</reference>
<dbReference type="InterPro" id="IPR018060">
    <property type="entry name" value="HTH_AraC"/>
</dbReference>
<accession>F4KYC4</accession>
<dbReference type="PROSITE" id="PS01124">
    <property type="entry name" value="HTH_ARAC_FAMILY_2"/>
    <property type="match status" value="1"/>
</dbReference>
<keyword evidence="1" id="KW-0805">Transcription regulation</keyword>
<dbReference type="OrthoDB" id="1157557at2"/>
<keyword evidence="7" id="KW-1185">Reference proteome</keyword>
<dbReference type="Proteomes" id="UP000008461">
    <property type="component" value="Chromosome"/>
</dbReference>